<dbReference type="PANTHER" id="PTHR33360:SF2">
    <property type="entry name" value="TRANSPOSASE FOR INSERTION SEQUENCE ELEMENT IS200"/>
    <property type="match status" value="1"/>
</dbReference>
<dbReference type="GO" id="GO:0004803">
    <property type="term" value="F:transposase activity"/>
    <property type="evidence" value="ECO:0007669"/>
    <property type="project" value="InterPro"/>
</dbReference>
<reference evidence="2 3" key="1">
    <citation type="submission" date="2019-07" db="EMBL/GenBank/DDBJ databases">
        <title>Whole genome shotgun sequence of Sporosarcina luteola NBRC 105378.</title>
        <authorList>
            <person name="Hosoyama A."/>
            <person name="Uohara A."/>
            <person name="Ohji S."/>
            <person name="Ichikawa N."/>
        </authorList>
    </citation>
    <scope>NUCLEOTIDE SEQUENCE [LARGE SCALE GENOMIC DNA]</scope>
    <source>
        <strain evidence="2 3">NBRC 105378</strain>
    </source>
</reference>
<dbReference type="GO" id="GO:0006313">
    <property type="term" value="P:DNA transposition"/>
    <property type="evidence" value="ECO:0007669"/>
    <property type="project" value="InterPro"/>
</dbReference>
<proteinExistence type="predicted"/>
<evidence type="ECO:0000313" key="2">
    <source>
        <dbReference type="EMBL" id="GEN83906.1"/>
    </source>
</evidence>
<dbReference type="GO" id="GO:0003677">
    <property type="term" value="F:DNA binding"/>
    <property type="evidence" value="ECO:0007669"/>
    <property type="project" value="InterPro"/>
</dbReference>
<keyword evidence="3" id="KW-1185">Reference proteome</keyword>
<dbReference type="InterPro" id="IPR002686">
    <property type="entry name" value="Transposase_17"/>
</dbReference>
<dbReference type="SMART" id="SM01321">
    <property type="entry name" value="Y1_Tnp"/>
    <property type="match status" value="1"/>
</dbReference>
<accession>A0A511Z8Y2</accession>
<name>A0A511Z8Y2_9BACL</name>
<dbReference type="PANTHER" id="PTHR33360">
    <property type="entry name" value="TRANSPOSASE FOR INSERTION SEQUENCE ELEMENT IS200"/>
    <property type="match status" value="1"/>
</dbReference>
<dbReference type="NCBIfam" id="NF033573">
    <property type="entry name" value="transpos_IS200"/>
    <property type="match status" value="1"/>
</dbReference>
<gene>
    <name evidence="2" type="ORF">SLU01_22180</name>
</gene>
<dbReference type="SUPFAM" id="SSF143422">
    <property type="entry name" value="Transposase IS200-like"/>
    <property type="match status" value="1"/>
</dbReference>
<dbReference type="Proteomes" id="UP000321901">
    <property type="component" value="Unassembled WGS sequence"/>
</dbReference>
<sequence>MLYYHIVWCVKHRYPILQGQVETDLKEILTDIASDNEIVVLELETGKDHVHMLISCKSQHVIPSIMKAFKGSSARKLFLKHPELKNKLWGDHMWNSSYFVSTVSDNTEEQIKHYIQNQQIDHR</sequence>
<dbReference type="Gene3D" id="3.30.70.1290">
    <property type="entry name" value="Transposase IS200-like"/>
    <property type="match status" value="1"/>
</dbReference>
<organism evidence="2 3">
    <name type="scientific">Sporosarcina luteola</name>
    <dbReference type="NCBI Taxonomy" id="582850"/>
    <lineage>
        <taxon>Bacteria</taxon>
        <taxon>Bacillati</taxon>
        <taxon>Bacillota</taxon>
        <taxon>Bacilli</taxon>
        <taxon>Bacillales</taxon>
        <taxon>Caryophanaceae</taxon>
        <taxon>Sporosarcina</taxon>
    </lineage>
</organism>
<evidence type="ECO:0000259" key="1">
    <source>
        <dbReference type="SMART" id="SM01321"/>
    </source>
</evidence>
<comment type="caution">
    <text evidence="2">The sequence shown here is derived from an EMBL/GenBank/DDBJ whole genome shotgun (WGS) entry which is preliminary data.</text>
</comment>
<dbReference type="InterPro" id="IPR036515">
    <property type="entry name" value="Transposase_17_sf"/>
</dbReference>
<dbReference type="AlphaFoldDB" id="A0A511Z8Y2"/>
<dbReference type="RefSeq" id="WP_147058273.1">
    <property type="nucleotide sequence ID" value="NZ_BJYL01000029.1"/>
</dbReference>
<feature type="domain" description="Transposase IS200-like" evidence="1">
    <location>
        <begin position="2"/>
        <end position="118"/>
    </location>
</feature>
<protein>
    <submittedName>
        <fullName evidence="2">IS200/IS605 family transposase</fullName>
    </submittedName>
</protein>
<dbReference type="EMBL" id="BJYL01000029">
    <property type="protein sequence ID" value="GEN83906.1"/>
    <property type="molecule type" value="Genomic_DNA"/>
</dbReference>
<evidence type="ECO:0000313" key="3">
    <source>
        <dbReference type="Proteomes" id="UP000321901"/>
    </source>
</evidence>
<dbReference type="Pfam" id="PF01797">
    <property type="entry name" value="Y1_Tnp"/>
    <property type="match status" value="1"/>
</dbReference>
<dbReference type="OrthoDB" id="9798161at2"/>